<dbReference type="Proteomes" id="UP001198034">
    <property type="component" value="Unassembled WGS sequence"/>
</dbReference>
<sequence>MKNVKTEFAERLQMAMLAAGYDPKPAVLEREFNQRYYGKPMTLHGVRRWLLGQVTPPNDKIAVLAEWLKIPPHELSFGAELPKQIEQRRKEWEVSISYQEREVFEAFLNLPAEQKKIVREVILAFKRSLR</sequence>
<evidence type="ECO:0000313" key="2">
    <source>
        <dbReference type="Proteomes" id="UP001198034"/>
    </source>
</evidence>
<reference evidence="1 2" key="1">
    <citation type="submission" date="2021-10" db="EMBL/GenBank/DDBJ databases">
        <authorList>
            <person name="Chen M."/>
        </authorList>
    </citation>
    <scope>NUCLEOTIDE SEQUENCE [LARGE SCALE GENOMIC DNA]</scope>
    <source>
        <strain evidence="1 2">H3-26</strain>
    </source>
</reference>
<organism evidence="1 2">
    <name type="scientific">Deefgea salmonis</name>
    <dbReference type="NCBI Taxonomy" id="2875502"/>
    <lineage>
        <taxon>Bacteria</taxon>
        <taxon>Pseudomonadati</taxon>
        <taxon>Pseudomonadota</taxon>
        <taxon>Betaproteobacteria</taxon>
        <taxon>Neisseriales</taxon>
        <taxon>Chitinibacteraceae</taxon>
        <taxon>Deefgea</taxon>
    </lineage>
</organism>
<gene>
    <name evidence="1" type="ORF">LG219_14830</name>
</gene>
<proteinExistence type="predicted"/>
<dbReference type="EMBL" id="JAJAWG010000016">
    <property type="protein sequence ID" value="MCB5197535.1"/>
    <property type="molecule type" value="Genomic_DNA"/>
</dbReference>
<evidence type="ECO:0008006" key="3">
    <source>
        <dbReference type="Google" id="ProtNLM"/>
    </source>
</evidence>
<dbReference type="RefSeq" id="WP_226765222.1">
    <property type="nucleotide sequence ID" value="NZ_JAJAWG010000016.1"/>
</dbReference>
<name>A0ABS8BP80_9NEIS</name>
<comment type="caution">
    <text evidence="1">The sequence shown here is derived from an EMBL/GenBank/DDBJ whole genome shotgun (WGS) entry which is preliminary data.</text>
</comment>
<evidence type="ECO:0000313" key="1">
    <source>
        <dbReference type="EMBL" id="MCB5197535.1"/>
    </source>
</evidence>
<keyword evidence="2" id="KW-1185">Reference proteome</keyword>
<protein>
    <recommendedName>
        <fullName evidence="3">DNA-binding protein</fullName>
    </recommendedName>
</protein>
<accession>A0ABS8BP80</accession>